<gene>
    <name evidence="3" type="ORF">RG1141_CH06690</name>
</gene>
<dbReference type="RefSeq" id="WP_038540785.1">
    <property type="nucleotide sequence ID" value="NZ_HG938355.1"/>
</dbReference>
<dbReference type="KEGG" id="ngl:RG1141_CH06690"/>
<evidence type="ECO:0000313" key="4">
    <source>
        <dbReference type="Proteomes" id="UP000028186"/>
    </source>
</evidence>
<dbReference type="Proteomes" id="UP000028186">
    <property type="component" value="Chromosome I"/>
</dbReference>
<dbReference type="Pfam" id="PF05016">
    <property type="entry name" value="ParE_toxin"/>
    <property type="match status" value="1"/>
</dbReference>
<evidence type="ECO:0000313" key="3">
    <source>
        <dbReference type="EMBL" id="CDN53029.1"/>
    </source>
</evidence>
<dbReference type="EMBL" id="HG938355">
    <property type="protein sequence ID" value="CDN53029.1"/>
    <property type="molecule type" value="Genomic_DNA"/>
</dbReference>
<dbReference type="AlphaFoldDB" id="A0A068T4K5"/>
<dbReference type="InterPro" id="IPR028344">
    <property type="entry name" value="ParE1/4"/>
</dbReference>
<dbReference type="eggNOG" id="COG3668">
    <property type="taxonomic scope" value="Bacteria"/>
</dbReference>
<evidence type="ECO:0000256" key="1">
    <source>
        <dbReference type="ARBA" id="ARBA00022649"/>
    </source>
</evidence>
<evidence type="ECO:0000256" key="2">
    <source>
        <dbReference type="PIRNR" id="PIRNR029218"/>
    </source>
</evidence>
<dbReference type="PIRSF" id="PIRSF029218">
    <property type="entry name" value="ParE"/>
    <property type="match status" value="1"/>
</dbReference>
<protein>
    <recommendedName>
        <fullName evidence="2">Toxin</fullName>
    </recommendedName>
</protein>
<organism evidence="3 4">
    <name type="scientific">Neorhizobium galegae bv. officinalis bv. officinalis str. HAMBI 1141</name>
    <dbReference type="NCBI Taxonomy" id="1028801"/>
    <lineage>
        <taxon>Bacteria</taxon>
        <taxon>Pseudomonadati</taxon>
        <taxon>Pseudomonadota</taxon>
        <taxon>Alphaproteobacteria</taxon>
        <taxon>Hyphomicrobiales</taxon>
        <taxon>Rhizobiaceae</taxon>
        <taxon>Rhizobium/Agrobacterium group</taxon>
        <taxon>Neorhizobium</taxon>
    </lineage>
</organism>
<keyword evidence="1" id="KW-1277">Toxin-antitoxin system</keyword>
<dbReference type="Gene3D" id="3.30.2310.20">
    <property type="entry name" value="RelE-like"/>
    <property type="match status" value="1"/>
</dbReference>
<comment type="similarity">
    <text evidence="2">Belongs to the RelE toxin family.</text>
</comment>
<proteinExistence type="inferred from homology"/>
<sequence>MAAKGRDYKLSPLAEEDLEDIWGYTVETWSWEQAERYHDELISTLEGLAAGRKLGRPVDIRQGYFKYSVGAHCVFYRFSESAIDIIRILHQKMDVSRHL</sequence>
<dbReference type="InterPro" id="IPR035093">
    <property type="entry name" value="RelE/ParE_toxin_dom_sf"/>
</dbReference>
<dbReference type="HOGENOM" id="CLU_147162_3_3_5"/>
<dbReference type="InterPro" id="IPR007712">
    <property type="entry name" value="RelE/ParE_toxin"/>
</dbReference>
<name>A0A068T4K5_NEOGA</name>
<accession>A0A068T4K5</accession>
<reference evidence="4" key="1">
    <citation type="journal article" date="2014" name="BMC Genomics">
        <title>Genome sequencing of two Neorhizobium galegae strains reveals a noeT gene responsible for the unusual acetylation of the nodulation factors.</title>
        <authorList>
            <person name="Osterman J."/>
            <person name="Marsh J."/>
            <person name="Laine P.K."/>
            <person name="Zeng Z."/>
            <person name="Alatalo E."/>
            <person name="Sullivan J.T."/>
            <person name="Young J.P."/>
            <person name="Thomas-Oates J."/>
            <person name="Paulin L."/>
            <person name="Lindstrom K."/>
        </authorList>
    </citation>
    <scope>NUCLEOTIDE SEQUENCE [LARGE SCALE GENOMIC DNA]</scope>
    <source>
        <strain evidence="4">HAMBI 1141</strain>
    </source>
</reference>
<dbReference type="PATRIC" id="fig|1028801.3.peg.680"/>